<dbReference type="Proteomes" id="UP000829999">
    <property type="component" value="Chromosome 11"/>
</dbReference>
<evidence type="ECO:0000256" key="5">
    <source>
        <dbReference type="ARBA" id="ARBA00048679"/>
    </source>
</evidence>
<keyword evidence="7" id="KW-0175">Coiled coil</keyword>
<keyword evidence="2 6" id="KW-0547">Nucleotide-binding</keyword>
<accession>A0A9R0DCT7</accession>
<keyword evidence="11" id="KW-0418">Kinase</keyword>
<dbReference type="PANTHER" id="PTHR22988">
    <property type="entry name" value="MYOTONIC DYSTROPHY S/T KINASE-RELATED"/>
    <property type="match status" value="1"/>
</dbReference>
<feature type="binding site" evidence="6">
    <location>
        <position position="116"/>
    </location>
    <ligand>
        <name>ATP</name>
        <dbReference type="ChEBI" id="CHEBI:30616"/>
    </ligand>
</feature>
<sequence length="1884" mass="206868">MEPSKEAIAVRITRLNRLILGKVTGGTTRFSKKTIDREALLDALTVLYDECNDDPVKKSDDLVKAFLDKYRSTLAELRRTRVCISDFDMLQTIGRGHFGEVHMVREKQTGDVYAMKTLRKEQSRKRADEERDVLATATGPWLPKLQYAFQDSSNLYLVMELCCGGDLAGLMARRAHPLPERDAAFYIAEVAHALKALHGMGYVHRDVKPHNILLDRCGHVKLGDFGSSARLSEGGCSGVAVGTADYMAPELLAAADCAAHTVCQQYCARLVTTAISSCDYWSLGVIAFELVTLRRPFSTGEEDSIAEILSNIQKYERDSSPSLPWAPAPAGPSREWRGLVAGLLRVLPAKRYSYLDTLQHAALAHMPAHNIRDQAPPWVPCVRGAEDSSYFSAPARGPQPPSAAPFRTRPPFAGQLPFVGYSFVAPEENEDHSGGFNASHDCTAIDLATFKSAEKLAAMRSREISSLQTKLAEAEALAGANAERIRHEAEAEAERQRVRLQAEITALSLQNKRLERQVEVEREERMSLQRSNQTLAAANTERGNAELRSARDAAAALQAERDLLHQQLQRLEARVLQLQADCQRSAADADAARAQQQHYKEIVAQAHELRHRRLTELNVRPLDSIAKERAIRRQTLSGGEAESREAAARIATAEANAAKELRARQAMEAKLEKMEHENRELKDALDEANRNLADTQDRLCEKQRMACTSSEQLQELQVQLAQERVRASTLLAQVQELERGVEESVRREAAVEEQCARTEARLTERLRDAEGRAAAALHDDARHREKVNTLEQLVRQLEREVSALEKRSCVTCAAAASGSQDGEAGHHAPGHTSDARKDAHSDTESVGDAQAQAQLSLLKEQLEKAEAQLQARAEEIATLRQEARAANLARWRKEREYNELSVETKSTARDLKRAEERLANAIEARKTAEQKAGEIATELAKLRPEHELATKEAERLKIQLEKLTKTHEVVQAEVDRSRNDIRKLKSELQYSERRRLHAEEQEELSSRERAQLRDELQGLRGHNEELAQNNKALQEACGMLEEQLTDLEKLADIHEIKNKDLETQLSSVRLELESCRSRLGAAEAAASERGAAADRAASLHCEARDQARTAHSELQLLRERLEARETRVAELEARAAALESGRAAADAALAAAARRVRDLQEECAALRTRAHHHHAHALQLQATLHDVQEELAAAREAAEAAEAWWRTRETKADATLRQQAKLIDFLQAKVEEAGRKKCSLSNKLFGRSGRRPAASPPLRRANRELREEVERLRAKLAACNSGGGGGGDASYPSTPKREKPKPVVNGAKKSIDSPDGSQDKGLLIVWSDGSRERMRARVVEDWLVLCSGSRELRGKLLTAEPKNLPHNEANRAFVVKLECMERGSVAVVCGSLAERGAWLARLQAAAPAARGYVPLHLAALHAAPHAALYVAPNAVAIGCEDGLYSLRGAVRIEVGGTLASGRGSGVMAAGVGGVLAAGGRALLARGGVLLQAGLLALGSALRRAPDLRAALPATPVPLPDSAPPHLLKGINNDSIEGPCAAVACGRRVFLLRYEAASSEFKIARSLTVDRPANSLLLTAKTLYIAGEKPLKLNLPSGALEAFGMDEPTIAAAAKKHSPPKAFLLIKEKPTEILLCYAECGVFVDENGKRTRNEDPKWSTAVYSWEFVNPFLYVIGDDKVTIVYLNDDAYRTPPCTCDTASLASTASDCYLPEIFTLKLKEPMLLGTAPNGIIIRSKTDNGYNVSIIEGMTAFRSVGASVESLASISDTRGSTTDLAQSLTDGALQDVSQESVEVTTGFLADIRKRARQLRNKHRKEQTPDDVIKEILTTEVDLKRTTNGRKSPATISEFDSDTESENSEAKSDSPKGPADLCAEMFTRQVRFQS</sequence>
<comment type="catalytic activity">
    <reaction evidence="4">
        <text>L-threonyl-[protein] + ATP = O-phospho-L-threonyl-[protein] + ADP + H(+)</text>
        <dbReference type="Rhea" id="RHEA:46608"/>
        <dbReference type="Rhea" id="RHEA-COMP:11060"/>
        <dbReference type="Rhea" id="RHEA-COMP:11605"/>
        <dbReference type="ChEBI" id="CHEBI:15378"/>
        <dbReference type="ChEBI" id="CHEBI:30013"/>
        <dbReference type="ChEBI" id="CHEBI:30616"/>
        <dbReference type="ChEBI" id="CHEBI:61977"/>
        <dbReference type="ChEBI" id="CHEBI:456216"/>
        <dbReference type="EC" id="2.7.11.1"/>
    </reaction>
</comment>
<keyword evidence="10" id="KW-1185">Reference proteome</keyword>
<dbReference type="GO" id="GO:0005524">
    <property type="term" value="F:ATP binding"/>
    <property type="evidence" value="ECO:0007669"/>
    <property type="project" value="UniProtKB-UniRule"/>
</dbReference>
<dbReference type="PROSITE" id="PS00108">
    <property type="entry name" value="PROTEIN_KINASE_ST"/>
    <property type="match status" value="1"/>
</dbReference>
<keyword evidence="3 6" id="KW-0067">ATP-binding</keyword>
<feature type="domain" description="Protein kinase" evidence="9">
    <location>
        <begin position="87"/>
        <end position="363"/>
    </location>
</feature>
<feature type="region of interest" description="Disordered" evidence="8">
    <location>
        <begin position="1837"/>
        <end position="1870"/>
    </location>
</feature>
<evidence type="ECO:0000313" key="10">
    <source>
        <dbReference type="Proteomes" id="UP000829999"/>
    </source>
</evidence>
<dbReference type="GeneID" id="118274719"/>
<dbReference type="InterPro" id="IPR000719">
    <property type="entry name" value="Prot_kinase_dom"/>
</dbReference>
<evidence type="ECO:0000256" key="2">
    <source>
        <dbReference type="ARBA" id="ARBA00022741"/>
    </source>
</evidence>
<evidence type="ECO:0000259" key="9">
    <source>
        <dbReference type="PROSITE" id="PS50011"/>
    </source>
</evidence>
<dbReference type="PROSITE" id="PS50011">
    <property type="entry name" value="PROTEIN_KINASE_DOM"/>
    <property type="match status" value="1"/>
</dbReference>
<evidence type="ECO:0000256" key="1">
    <source>
        <dbReference type="ARBA" id="ARBA00022553"/>
    </source>
</evidence>
<organism evidence="10 11">
    <name type="scientific">Spodoptera frugiperda</name>
    <name type="common">Fall armyworm</name>
    <dbReference type="NCBI Taxonomy" id="7108"/>
    <lineage>
        <taxon>Eukaryota</taxon>
        <taxon>Metazoa</taxon>
        <taxon>Ecdysozoa</taxon>
        <taxon>Arthropoda</taxon>
        <taxon>Hexapoda</taxon>
        <taxon>Insecta</taxon>
        <taxon>Pterygota</taxon>
        <taxon>Neoptera</taxon>
        <taxon>Endopterygota</taxon>
        <taxon>Lepidoptera</taxon>
        <taxon>Glossata</taxon>
        <taxon>Ditrysia</taxon>
        <taxon>Noctuoidea</taxon>
        <taxon>Noctuidae</taxon>
        <taxon>Amphipyrinae</taxon>
        <taxon>Spodoptera</taxon>
    </lineage>
</organism>
<dbReference type="PROSITE" id="PS00107">
    <property type="entry name" value="PROTEIN_KINASE_ATP"/>
    <property type="match status" value="1"/>
</dbReference>
<feature type="region of interest" description="Disordered" evidence="8">
    <location>
        <begin position="817"/>
        <end position="849"/>
    </location>
</feature>
<dbReference type="SMART" id="SM00220">
    <property type="entry name" value="S_TKc"/>
    <property type="match status" value="1"/>
</dbReference>
<evidence type="ECO:0000256" key="4">
    <source>
        <dbReference type="ARBA" id="ARBA00047899"/>
    </source>
</evidence>
<comment type="catalytic activity">
    <reaction evidence="5">
        <text>L-seryl-[protein] + ATP = O-phospho-L-seryl-[protein] + ADP + H(+)</text>
        <dbReference type="Rhea" id="RHEA:17989"/>
        <dbReference type="Rhea" id="RHEA-COMP:9863"/>
        <dbReference type="Rhea" id="RHEA-COMP:11604"/>
        <dbReference type="ChEBI" id="CHEBI:15378"/>
        <dbReference type="ChEBI" id="CHEBI:29999"/>
        <dbReference type="ChEBI" id="CHEBI:30616"/>
        <dbReference type="ChEBI" id="CHEBI:83421"/>
        <dbReference type="ChEBI" id="CHEBI:456216"/>
        <dbReference type="EC" id="2.7.11.1"/>
    </reaction>
</comment>
<feature type="coiled-coil region" evidence="7">
    <location>
        <begin position="780"/>
        <end position="807"/>
    </location>
</feature>
<dbReference type="SUPFAM" id="SSF56112">
    <property type="entry name" value="Protein kinase-like (PK-like)"/>
    <property type="match status" value="1"/>
</dbReference>
<dbReference type="InterPro" id="IPR017441">
    <property type="entry name" value="Protein_kinase_ATP_BS"/>
</dbReference>
<dbReference type="Pfam" id="PF00069">
    <property type="entry name" value="Pkinase"/>
    <property type="match status" value="1"/>
</dbReference>
<dbReference type="InterPro" id="IPR008271">
    <property type="entry name" value="Ser/Thr_kinase_AS"/>
</dbReference>
<dbReference type="GO" id="GO:0005737">
    <property type="term" value="C:cytoplasm"/>
    <property type="evidence" value="ECO:0007669"/>
    <property type="project" value="TreeGrafter"/>
</dbReference>
<feature type="coiled-coil region" evidence="7">
    <location>
        <begin position="477"/>
        <end position="588"/>
    </location>
</feature>
<dbReference type="InterPro" id="IPR050839">
    <property type="entry name" value="Rho-assoc_Ser/Thr_Kinase"/>
</dbReference>
<name>A0A9R0DCT7_SPOFR</name>
<gene>
    <name evidence="11" type="primary">LOC118274719</name>
</gene>
<dbReference type="Gene3D" id="1.10.510.10">
    <property type="entry name" value="Transferase(Phosphotransferase) domain 1"/>
    <property type="match status" value="1"/>
</dbReference>
<feature type="coiled-coil region" evidence="7">
    <location>
        <begin position="650"/>
        <end position="754"/>
    </location>
</feature>
<proteinExistence type="predicted"/>
<dbReference type="RefSeq" id="XP_035448289.2">
    <property type="nucleotide sequence ID" value="XM_035592396.2"/>
</dbReference>
<evidence type="ECO:0000256" key="8">
    <source>
        <dbReference type="SAM" id="MobiDB-lite"/>
    </source>
</evidence>
<reference evidence="11" key="1">
    <citation type="submission" date="2025-08" db="UniProtKB">
        <authorList>
            <consortium name="RefSeq"/>
        </authorList>
    </citation>
    <scope>IDENTIFICATION</scope>
    <source>
        <tissue evidence="11">Whole larval tissue</tissue>
    </source>
</reference>
<dbReference type="PANTHER" id="PTHR22988:SF71">
    <property type="entry name" value="CITRON RHO-INTERACTING KINASE"/>
    <property type="match status" value="1"/>
</dbReference>
<keyword evidence="11" id="KW-0808">Transferase</keyword>
<dbReference type="InterPro" id="IPR001180">
    <property type="entry name" value="CNH_dom"/>
</dbReference>
<feature type="compositionally biased region" description="Basic and acidic residues" evidence="8">
    <location>
        <begin position="833"/>
        <end position="843"/>
    </location>
</feature>
<dbReference type="CTD" id="39429"/>
<evidence type="ECO:0000256" key="3">
    <source>
        <dbReference type="ARBA" id="ARBA00022840"/>
    </source>
</evidence>
<evidence type="ECO:0000256" key="7">
    <source>
        <dbReference type="SAM" id="Coils"/>
    </source>
</evidence>
<feature type="region of interest" description="Disordered" evidence="8">
    <location>
        <begin position="1276"/>
        <end position="1316"/>
    </location>
</feature>
<evidence type="ECO:0000256" key="6">
    <source>
        <dbReference type="PROSITE-ProRule" id="PRU10141"/>
    </source>
</evidence>
<dbReference type="Gene3D" id="3.30.200.20">
    <property type="entry name" value="Phosphorylase Kinase, domain 1"/>
    <property type="match status" value="1"/>
</dbReference>
<dbReference type="GO" id="GO:0004674">
    <property type="term" value="F:protein serine/threonine kinase activity"/>
    <property type="evidence" value="ECO:0007669"/>
    <property type="project" value="UniProtKB-EC"/>
</dbReference>
<dbReference type="GO" id="GO:0031032">
    <property type="term" value="P:actomyosin structure organization"/>
    <property type="evidence" value="ECO:0007669"/>
    <property type="project" value="TreeGrafter"/>
</dbReference>
<dbReference type="InterPro" id="IPR011009">
    <property type="entry name" value="Kinase-like_dom_sf"/>
</dbReference>
<protein>
    <submittedName>
        <fullName evidence="11">Citron rho-interacting kinase isoform X1</fullName>
    </submittedName>
</protein>
<dbReference type="OrthoDB" id="5919042at2759"/>
<keyword evidence="1" id="KW-0597">Phosphoprotein</keyword>
<evidence type="ECO:0000313" key="11">
    <source>
        <dbReference type="RefSeq" id="XP_035448289.2"/>
    </source>
</evidence>
<dbReference type="Pfam" id="PF00780">
    <property type="entry name" value="CNH"/>
    <property type="match status" value="1"/>
</dbReference>
<dbReference type="GO" id="GO:0005856">
    <property type="term" value="C:cytoskeleton"/>
    <property type="evidence" value="ECO:0007669"/>
    <property type="project" value="TreeGrafter"/>
</dbReference>